<feature type="region of interest" description="Disordered" evidence="2">
    <location>
        <begin position="10"/>
        <end position="50"/>
    </location>
</feature>
<keyword evidence="4" id="KW-1185">Reference proteome</keyword>
<dbReference type="Proteomes" id="UP000481583">
    <property type="component" value="Unassembled WGS sequence"/>
</dbReference>
<name>A0A6G4UE11_9ACTN</name>
<dbReference type="InterPro" id="IPR042001">
    <property type="entry name" value="Sortase_F"/>
</dbReference>
<dbReference type="EMBL" id="JAAKZV010000453">
    <property type="protein sequence ID" value="NGN70262.1"/>
    <property type="molecule type" value="Genomic_DNA"/>
</dbReference>
<accession>A0A6G4UE11</accession>
<feature type="compositionally biased region" description="Low complexity" evidence="2">
    <location>
        <begin position="29"/>
        <end position="48"/>
    </location>
</feature>
<dbReference type="AlphaFoldDB" id="A0A6G4UE11"/>
<sequence length="196" mass="20571">MAVLALVVLSGCGPDSPAAERATDRTKTPSASPRASSAKASPKPLAHSAPDRLRIPAIGVDTGVIRLGLTETREIEVPPIRADDPAGWYEQSPTPGELGPSVILGHVTVGKYGAGVFKRLPGLDRGDRITITRKDGSAAVFAVDSVERVAKKRFPTQRVYGNTDHAALRLITCGGSRSGGEYSDNVIAYASQVTAR</sequence>
<organism evidence="3 4">
    <name type="scientific">Streptomyces coryli</name>
    <dbReference type="NCBI Taxonomy" id="1128680"/>
    <lineage>
        <taxon>Bacteria</taxon>
        <taxon>Bacillati</taxon>
        <taxon>Actinomycetota</taxon>
        <taxon>Actinomycetes</taxon>
        <taxon>Kitasatosporales</taxon>
        <taxon>Streptomycetaceae</taxon>
        <taxon>Streptomyces</taxon>
    </lineage>
</organism>
<evidence type="ECO:0000256" key="2">
    <source>
        <dbReference type="SAM" id="MobiDB-lite"/>
    </source>
</evidence>
<dbReference type="Gene3D" id="2.40.260.10">
    <property type="entry name" value="Sortase"/>
    <property type="match status" value="1"/>
</dbReference>
<dbReference type="InterPro" id="IPR005754">
    <property type="entry name" value="Sortase"/>
</dbReference>
<dbReference type="SUPFAM" id="SSF63817">
    <property type="entry name" value="Sortase"/>
    <property type="match status" value="1"/>
</dbReference>
<comment type="caution">
    <text evidence="3">The sequence shown here is derived from an EMBL/GenBank/DDBJ whole genome shotgun (WGS) entry which is preliminary data.</text>
</comment>
<gene>
    <name evidence="3" type="ORF">G5C51_41070</name>
</gene>
<dbReference type="Pfam" id="PF04203">
    <property type="entry name" value="Sortase"/>
    <property type="match status" value="1"/>
</dbReference>
<proteinExistence type="predicted"/>
<evidence type="ECO:0000313" key="3">
    <source>
        <dbReference type="EMBL" id="NGN70262.1"/>
    </source>
</evidence>
<evidence type="ECO:0000313" key="4">
    <source>
        <dbReference type="Proteomes" id="UP000481583"/>
    </source>
</evidence>
<keyword evidence="1" id="KW-0378">Hydrolase</keyword>
<protein>
    <submittedName>
        <fullName evidence="3">Class F sortase</fullName>
    </submittedName>
</protein>
<dbReference type="CDD" id="cd05829">
    <property type="entry name" value="Sortase_F"/>
    <property type="match status" value="1"/>
</dbReference>
<evidence type="ECO:0000256" key="1">
    <source>
        <dbReference type="ARBA" id="ARBA00022801"/>
    </source>
</evidence>
<dbReference type="NCBIfam" id="NF033748">
    <property type="entry name" value="class_F_sortase"/>
    <property type="match status" value="1"/>
</dbReference>
<reference evidence="3 4" key="1">
    <citation type="submission" date="2020-02" db="EMBL/GenBank/DDBJ databases">
        <title>Whole-genome analyses of novel actinobacteria.</title>
        <authorList>
            <person name="Sahin N."/>
        </authorList>
    </citation>
    <scope>NUCLEOTIDE SEQUENCE [LARGE SCALE GENOMIC DNA]</scope>
    <source>
        <strain evidence="3 4">A7024</strain>
    </source>
</reference>
<dbReference type="GO" id="GO:0016787">
    <property type="term" value="F:hydrolase activity"/>
    <property type="evidence" value="ECO:0007669"/>
    <property type="project" value="UniProtKB-KW"/>
</dbReference>
<dbReference type="InterPro" id="IPR023365">
    <property type="entry name" value="Sortase_dom-sf"/>
</dbReference>